<dbReference type="InterPro" id="IPR036770">
    <property type="entry name" value="Ankyrin_rpt-contain_sf"/>
</dbReference>
<evidence type="ECO:0000256" key="3">
    <source>
        <dbReference type="ARBA" id="ARBA00022737"/>
    </source>
</evidence>
<keyword evidence="2" id="KW-0812">Transmembrane</keyword>
<accession>A0AAD8HSQ3</accession>
<evidence type="ECO:0000313" key="8">
    <source>
        <dbReference type="EMBL" id="KAK1371772.1"/>
    </source>
</evidence>
<evidence type="ECO:0000256" key="2">
    <source>
        <dbReference type="ARBA" id="ARBA00022692"/>
    </source>
</evidence>
<sequence>MHLGQARLQPGTSLVKVVQVQFNGFVACTPSGTRILGAPGVLVSVSCQGARGTLGTAVTNSSGFYSGLISFEDGIFYDPSRGVPCFVTLKLPVTGTSCQLMPSRGTLRAPVQLLSLAGGQIAIVNAKPFRGKTVPPISSTREKSSTLGKKDGFTMPGGYRNSEPDEGMASLFKKLAFQVFVICDTIALYSAIMVAVTLIWAHTSNGHEELCAFIAHHFNNLIACKNHKGNSALQLAAGRGHLGVVEIILTFRKQVWIMTLTGGDSLVLTDEERMALDKRRLEERVAVNDEGNAALHEALLNSHKTIAEYLIKWDVEAAHHVNKQGKPPLRISVKAGNIEYVNEILNKRSKYMHLLDKELTKGRSI</sequence>
<dbReference type="Proteomes" id="UP001237642">
    <property type="component" value="Unassembled WGS sequence"/>
</dbReference>
<dbReference type="PANTHER" id="PTHR24186:SF38">
    <property type="entry name" value="ANKYRIN REPEAT FAMILY PROTEIN"/>
    <property type="match status" value="1"/>
</dbReference>
<dbReference type="SUPFAM" id="SSF48403">
    <property type="entry name" value="Ankyrin repeat"/>
    <property type="match status" value="1"/>
</dbReference>
<dbReference type="PANTHER" id="PTHR24186">
    <property type="entry name" value="PROTEIN PHOSPHATASE 1 REGULATORY SUBUNIT"/>
    <property type="match status" value="1"/>
</dbReference>
<protein>
    <recommendedName>
        <fullName evidence="7">PGG domain-containing protein</fullName>
    </recommendedName>
</protein>
<reference evidence="8" key="1">
    <citation type="submission" date="2023-02" db="EMBL/GenBank/DDBJ databases">
        <title>Genome of toxic invasive species Heracleum sosnowskyi carries increased number of genes despite the absence of recent whole-genome duplications.</title>
        <authorList>
            <person name="Schelkunov M."/>
            <person name="Shtratnikova V."/>
            <person name="Makarenko M."/>
            <person name="Klepikova A."/>
            <person name="Omelchenko D."/>
            <person name="Novikova G."/>
            <person name="Obukhova E."/>
            <person name="Bogdanov V."/>
            <person name="Penin A."/>
            <person name="Logacheva M."/>
        </authorList>
    </citation>
    <scope>NUCLEOTIDE SEQUENCE</scope>
    <source>
        <strain evidence="8">Hsosn_3</strain>
        <tissue evidence="8">Leaf</tissue>
    </source>
</reference>
<organism evidence="8 9">
    <name type="scientific">Heracleum sosnowskyi</name>
    <dbReference type="NCBI Taxonomy" id="360622"/>
    <lineage>
        <taxon>Eukaryota</taxon>
        <taxon>Viridiplantae</taxon>
        <taxon>Streptophyta</taxon>
        <taxon>Embryophyta</taxon>
        <taxon>Tracheophyta</taxon>
        <taxon>Spermatophyta</taxon>
        <taxon>Magnoliopsida</taxon>
        <taxon>eudicotyledons</taxon>
        <taxon>Gunneridae</taxon>
        <taxon>Pentapetalae</taxon>
        <taxon>asterids</taxon>
        <taxon>campanulids</taxon>
        <taxon>Apiales</taxon>
        <taxon>Apiaceae</taxon>
        <taxon>Apioideae</taxon>
        <taxon>apioid superclade</taxon>
        <taxon>Tordylieae</taxon>
        <taxon>Tordyliinae</taxon>
        <taxon>Heracleum</taxon>
    </lineage>
</organism>
<dbReference type="Gene3D" id="1.25.40.20">
    <property type="entry name" value="Ankyrin repeat-containing domain"/>
    <property type="match status" value="2"/>
</dbReference>
<keyword evidence="5" id="KW-0040">ANK repeat</keyword>
<comment type="caution">
    <text evidence="8">The sequence shown here is derived from an EMBL/GenBank/DDBJ whole genome shotgun (WGS) entry which is preliminary data.</text>
</comment>
<name>A0AAD8HSQ3_9APIA</name>
<dbReference type="PROSITE" id="PS51257">
    <property type="entry name" value="PROKAR_LIPOPROTEIN"/>
    <property type="match status" value="1"/>
</dbReference>
<dbReference type="EMBL" id="JAUIZM010000008">
    <property type="protein sequence ID" value="KAK1371772.1"/>
    <property type="molecule type" value="Genomic_DNA"/>
</dbReference>
<dbReference type="GO" id="GO:0005886">
    <property type="term" value="C:plasma membrane"/>
    <property type="evidence" value="ECO:0007669"/>
    <property type="project" value="TreeGrafter"/>
</dbReference>
<comment type="subcellular location">
    <subcellularLocation>
        <location evidence="1">Membrane</location>
        <topology evidence="1">Multi-pass membrane protein</topology>
    </subcellularLocation>
</comment>
<evidence type="ECO:0000256" key="6">
    <source>
        <dbReference type="ARBA" id="ARBA00023136"/>
    </source>
</evidence>
<reference evidence="8" key="2">
    <citation type="submission" date="2023-05" db="EMBL/GenBank/DDBJ databases">
        <authorList>
            <person name="Schelkunov M.I."/>
        </authorList>
    </citation>
    <scope>NUCLEOTIDE SEQUENCE</scope>
    <source>
        <strain evidence="8">Hsosn_3</strain>
        <tissue evidence="8">Leaf</tissue>
    </source>
</reference>
<feature type="domain" description="PGG" evidence="7">
    <location>
        <begin position="152"/>
        <end position="205"/>
    </location>
</feature>
<keyword evidence="6" id="KW-0472">Membrane</keyword>
<dbReference type="InterPro" id="IPR002110">
    <property type="entry name" value="Ankyrin_rpt"/>
</dbReference>
<evidence type="ECO:0000256" key="1">
    <source>
        <dbReference type="ARBA" id="ARBA00004141"/>
    </source>
</evidence>
<dbReference type="AlphaFoldDB" id="A0AAD8HSQ3"/>
<keyword evidence="3" id="KW-0677">Repeat</keyword>
<evidence type="ECO:0000256" key="5">
    <source>
        <dbReference type="ARBA" id="ARBA00023043"/>
    </source>
</evidence>
<dbReference type="SMART" id="SM00248">
    <property type="entry name" value="ANK"/>
    <property type="match status" value="3"/>
</dbReference>
<gene>
    <name evidence="8" type="ORF">POM88_037864</name>
</gene>
<evidence type="ECO:0000256" key="4">
    <source>
        <dbReference type="ARBA" id="ARBA00022989"/>
    </source>
</evidence>
<dbReference type="InterPro" id="IPR026961">
    <property type="entry name" value="PGG_dom"/>
</dbReference>
<evidence type="ECO:0000313" key="9">
    <source>
        <dbReference type="Proteomes" id="UP001237642"/>
    </source>
</evidence>
<keyword evidence="9" id="KW-1185">Reference proteome</keyword>
<evidence type="ECO:0000259" key="7">
    <source>
        <dbReference type="Pfam" id="PF13962"/>
    </source>
</evidence>
<proteinExistence type="predicted"/>
<dbReference type="Pfam" id="PF13962">
    <property type="entry name" value="PGG"/>
    <property type="match status" value="1"/>
</dbReference>
<keyword evidence="4" id="KW-1133">Transmembrane helix</keyword>